<dbReference type="PANTHER" id="PTHR43162">
    <property type="match status" value="1"/>
</dbReference>
<accession>A0ABR9J1V0</accession>
<dbReference type="Proteomes" id="UP000620262">
    <property type="component" value="Unassembled WGS sequence"/>
</dbReference>
<dbReference type="Pfam" id="PF05368">
    <property type="entry name" value="NmrA"/>
    <property type="match status" value="1"/>
</dbReference>
<dbReference type="Gene3D" id="3.90.25.10">
    <property type="entry name" value="UDP-galactose 4-epimerase, domain 1"/>
    <property type="match status" value="1"/>
</dbReference>
<evidence type="ECO:0000313" key="3">
    <source>
        <dbReference type="Proteomes" id="UP000620262"/>
    </source>
</evidence>
<dbReference type="EMBL" id="JADBEC010000003">
    <property type="protein sequence ID" value="MBE1509405.1"/>
    <property type="molecule type" value="Genomic_DNA"/>
</dbReference>
<dbReference type="InterPro" id="IPR036291">
    <property type="entry name" value="NAD(P)-bd_dom_sf"/>
</dbReference>
<proteinExistence type="predicted"/>
<feature type="domain" description="NmrA-like" evidence="1">
    <location>
        <begin position="3"/>
        <end position="235"/>
    </location>
</feature>
<keyword evidence="3" id="KW-1185">Reference proteome</keyword>
<dbReference type="InterPro" id="IPR008030">
    <property type="entry name" value="NmrA-like"/>
</dbReference>
<dbReference type="InterPro" id="IPR051604">
    <property type="entry name" value="Ergot_Alk_Oxidoreductase"/>
</dbReference>
<evidence type="ECO:0000313" key="2">
    <source>
        <dbReference type="EMBL" id="MBE1509405.1"/>
    </source>
</evidence>
<organism evidence="2 3">
    <name type="scientific">Rhizobium viscosum</name>
    <name type="common">Arthrobacter viscosus</name>
    <dbReference type="NCBI Taxonomy" id="1673"/>
    <lineage>
        <taxon>Bacteria</taxon>
        <taxon>Pseudomonadati</taxon>
        <taxon>Pseudomonadota</taxon>
        <taxon>Alphaproteobacteria</taxon>
        <taxon>Hyphomicrobiales</taxon>
        <taxon>Rhizobiaceae</taxon>
        <taxon>Rhizobium/Agrobacterium group</taxon>
        <taxon>Rhizobium</taxon>
    </lineage>
</organism>
<sequence>MYVVLGASGNIGSAVIDALRASGEKVIAVVHSAQKAAAIKQGGVEPVIADVADTGQLRSILQKGRRAFLLNPPGDIKGDTNAEELKTARSITAALEGSGLEKLVVASTYGALDGAGIGDLSVLYEFERLVKATGIPAAINRGAYYFTNLDMLLQPAKETGRLLTPFPADIKIPMVSPRDLGEAAVARLKSPIDDIGIDHVEGPERYSFTDVAKAFSARLGRPVTAETIPRERFEEYYLGLGFSWAAARCYAKMAEVTIDTGFEMPTRRHWGRTTLDQHLEALQENQ</sequence>
<gene>
    <name evidence="2" type="ORF">H4W29_006652</name>
</gene>
<comment type="caution">
    <text evidence="2">The sequence shown here is derived from an EMBL/GenBank/DDBJ whole genome shotgun (WGS) entry which is preliminary data.</text>
</comment>
<dbReference type="SUPFAM" id="SSF51735">
    <property type="entry name" value="NAD(P)-binding Rossmann-fold domains"/>
    <property type="match status" value="1"/>
</dbReference>
<dbReference type="Gene3D" id="3.40.50.720">
    <property type="entry name" value="NAD(P)-binding Rossmann-like Domain"/>
    <property type="match status" value="1"/>
</dbReference>
<evidence type="ECO:0000259" key="1">
    <source>
        <dbReference type="Pfam" id="PF05368"/>
    </source>
</evidence>
<name>A0ABR9J1V0_RHIVS</name>
<dbReference type="PANTHER" id="PTHR43162:SF1">
    <property type="entry name" value="PRESTALK A DIFFERENTIATION PROTEIN A"/>
    <property type="match status" value="1"/>
</dbReference>
<reference evidence="2 3" key="1">
    <citation type="submission" date="2020-10" db="EMBL/GenBank/DDBJ databases">
        <title>Sequencing the genomes of 1000 actinobacteria strains.</title>
        <authorList>
            <person name="Klenk H.-P."/>
        </authorList>
    </citation>
    <scope>NUCLEOTIDE SEQUENCE [LARGE SCALE GENOMIC DNA]</scope>
    <source>
        <strain evidence="2 3">DSM 7307</strain>
    </source>
</reference>
<protein>
    <submittedName>
        <fullName evidence="2">Uncharacterized protein YbjT (DUF2867 family)</fullName>
    </submittedName>
</protein>
<dbReference type="RefSeq" id="WP_192733003.1">
    <property type="nucleotide sequence ID" value="NZ_BAAAVL010000008.1"/>
</dbReference>